<keyword evidence="1 3" id="KW-0378">Hydrolase</keyword>
<dbReference type="Proteomes" id="UP000308230">
    <property type="component" value="Unassembled WGS sequence"/>
</dbReference>
<proteinExistence type="predicted"/>
<dbReference type="InterPro" id="IPR029058">
    <property type="entry name" value="AB_hydrolase_fold"/>
</dbReference>
<dbReference type="InterPro" id="IPR050266">
    <property type="entry name" value="AB_hydrolase_sf"/>
</dbReference>
<protein>
    <submittedName>
        <fullName evidence="3">Alpha/beta hydrolase</fullName>
    </submittedName>
</protein>
<dbReference type="PANTHER" id="PTHR43798:SF31">
    <property type="entry name" value="AB HYDROLASE SUPERFAMILY PROTEIN YCLE"/>
    <property type="match status" value="1"/>
</dbReference>
<evidence type="ECO:0000313" key="4">
    <source>
        <dbReference type="Proteomes" id="UP000308230"/>
    </source>
</evidence>
<dbReference type="InterPro" id="IPR000073">
    <property type="entry name" value="AB_hydrolase_1"/>
</dbReference>
<dbReference type="PANTHER" id="PTHR43798">
    <property type="entry name" value="MONOACYLGLYCEROL LIPASE"/>
    <property type="match status" value="1"/>
</dbReference>
<evidence type="ECO:0000259" key="2">
    <source>
        <dbReference type="Pfam" id="PF00561"/>
    </source>
</evidence>
<dbReference type="Gene3D" id="3.40.50.1820">
    <property type="entry name" value="alpha/beta hydrolase"/>
    <property type="match status" value="1"/>
</dbReference>
<name>A0A5R9F8B8_9BACL</name>
<dbReference type="AlphaFoldDB" id="A0A5R9F8B8"/>
<dbReference type="OrthoDB" id="9773293at2"/>
<feature type="domain" description="AB hydrolase-1" evidence="2">
    <location>
        <begin position="24"/>
        <end position="263"/>
    </location>
</feature>
<organism evidence="3 4">
    <name type="scientific">Exobacillus caeni</name>
    <dbReference type="NCBI Taxonomy" id="2574798"/>
    <lineage>
        <taxon>Bacteria</taxon>
        <taxon>Bacillati</taxon>
        <taxon>Bacillota</taxon>
        <taxon>Bacilli</taxon>
        <taxon>Bacillales</taxon>
        <taxon>Guptibacillaceae</taxon>
        <taxon>Exobacillus</taxon>
    </lineage>
</organism>
<gene>
    <name evidence="3" type="ORF">FCL54_05385</name>
</gene>
<sequence length="281" mass="31727">MKDSKITLHDQAVHLVDYGGEGEVVLCVHGLTANARCWDSVAERLTSHFRVLAIDLKGRGDSQKPDSGYSISQHTEDIKALIDVLGLEKVIYMGHSLGALIGVCFAATYPQYLSKLILVDGAANLDGQVFEMIRPAVERLGITYSSYQSYILEMKKNPFLDKWNEYIEQYFYSDVDHFPDGSVRSKVSQGAIKAELDSLEKTDINSHHKSIQTPTLLLWAQDSFKNGKTFMLSREKGKALAEKWPESRFVEIEGANHYSIIFNEYNVLVKEIKNFINPKML</sequence>
<dbReference type="GO" id="GO:0016787">
    <property type="term" value="F:hydrolase activity"/>
    <property type="evidence" value="ECO:0007669"/>
    <property type="project" value="UniProtKB-KW"/>
</dbReference>
<dbReference type="GO" id="GO:0016020">
    <property type="term" value="C:membrane"/>
    <property type="evidence" value="ECO:0007669"/>
    <property type="project" value="TreeGrafter"/>
</dbReference>
<dbReference type="EMBL" id="SWLG01000003">
    <property type="protein sequence ID" value="TLS38566.1"/>
    <property type="molecule type" value="Genomic_DNA"/>
</dbReference>
<evidence type="ECO:0000313" key="3">
    <source>
        <dbReference type="EMBL" id="TLS38566.1"/>
    </source>
</evidence>
<reference evidence="3 4" key="1">
    <citation type="submission" date="2019-04" db="EMBL/GenBank/DDBJ databases">
        <title>Bacillus caeni sp. nov., a bacterium isolated from mangrove sediment.</title>
        <authorList>
            <person name="Huang H."/>
            <person name="Mo K."/>
            <person name="Hu Y."/>
        </authorList>
    </citation>
    <scope>NUCLEOTIDE SEQUENCE [LARGE SCALE GENOMIC DNA]</scope>
    <source>
        <strain evidence="3 4">HB172195</strain>
    </source>
</reference>
<comment type="caution">
    <text evidence="3">The sequence shown here is derived from an EMBL/GenBank/DDBJ whole genome shotgun (WGS) entry which is preliminary data.</text>
</comment>
<dbReference type="Pfam" id="PF00561">
    <property type="entry name" value="Abhydrolase_1"/>
    <property type="match status" value="1"/>
</dbReference>
<evidence type="ECO:0000256" key="1">
    <source>
        <dbReference type="ARBA" id="ARBA00022801"/>
    </source>
</evidence>
<dbReference type="SUPFAM" id="SSF53474">
    <property type="entry name" value="alpha/beta-Hydrolases"/>
    <property type="match status" value="1"/>
</dbReference>
<dbReference type="PRINTS" id="PR00111">
    <property type="entry name" value="ABHYDROLASE"/>
</dbReference>
<keyword evidence="4" id="KW-1185">Reference proteome</keyword>
<accession>A0A5R9F8B8</accession>
<dbReference type="RefSeq" id="WP_138123977.1">
    <property type="nucleotide sequence ID" value="NZ_SWLG01000003.1"/>
</dbReference>